<dbReference type="OrthoDB" id="5419659at2"/>
<sequence length="92" mass="10491">MKFIYPAVFHQDVDGSYKAYFPDLESCFAEGADLDDAIDNANDAARDWISLELDDPDGNLPHVSDEHDLDLKDGEFMRNISVNIRFHVGWDE</sequence>
<accession>A0A1M6MK75</accession>
<reference evidence="2 3" key="1">
    <citation type="submission" date="2016-11" db="EMBL/GenBank/DDBJ databases">
        <authorList>
            <person name="Jaros S."/>
            <person name="Januszkiewicz K."/>
            <person name="Wedrychowicz H."/>
        </authorList>
    </citation>
    <scope>NUCLEOTIDE SEQUENCE [LARGE SCALE GENOMIC DNA]</scope>
    <source>
        <strain evidence="2 3">DSM 15480</strain>
    </source>
</reference>
<keyword evidence="3" id="KW-1185">Reference proteome</keyword>
<name>A0A1M6MK75_9FIRM</name>
<evidence type="ECO:0000259" key="1">
    <source>
        <dbReference type="Pfam" id="PF15919"/>
    </source>
</evidence>
<dbReference type="Pfam" id="PF15919">
    <property type="entry name" value="HicB_lk_antitox"/>
    <property type="match status" value="1"/>
</dbReference>
<proteinExistence type="predicted"/>
<gene>
    <name evidence="2" type="ORF">SAMN02745243_01503</name>
</gene>
<dbReference type="RefSeq" id="WP_073107799.1">
    <property type="nucleotide sequence ID" value="NZ_FQZY01000019.1"/>
</dbReference>
<dbReference type="SUPFAM" id="SSF143100">
    <property type="entry name" value="TTHA1013/TTHA0281-like"/>
    <property type="match status" value="1"/>
</dbReference>
<dbReference type="InterPro" id="IPR031807">
    <property type="entry name" value="HicB-like"/>
</dbReference>
<dbReference type="InterPro" id="IPR035069">
    <property type="entry name" value="TTHA1013/TTHA0281-like"/>
</dbReference>
<dbReference type="EMBL" id="FQZY01000019">
    <property type="protein sequence ID" value="SHJ83868.1"/>
    <property type="molecule type" value="Genomic_DNA"/>
</dbReference>
<evidence type="ECO:0000313" key="3">
    <source>
        <dbReference type="Proteomes" id="UP000184301"/>
    </source>
</evidence>
<feature type="domain" description="HicB-like antitoxin of toxin-antitoxin system" evidence="1">
    <location>
        <begin position="5"/>
        <end position="65"/>
    </location>
</feature>
<dbReference type="Gene3D" id="3.30.160.250">
    <property type="match status" value="1"/>
</dbReference>
<organism evidence="2 3">
    <name type="scientific">Hespellia stercorisuis DSM 15480</name>
    <dbReference type="NCBI Taxonomy" id="1121950"/>
    <lineage>
        <taxon>Bacteria</taxon>
        <taxon>Bacillati</taxon>
        <taxon>Bacillota</taxon>
        <taxon>Clostridia</taxon>
        <taxon>Lachnospirales</taxon>
        <taxon>Lachnospiraceae</taxon>
        <taxon>Hespellia</taxon>
    </lineage>
</organism>
<protein>
    <submittedName>
        <fullName evidence="2">Predicted nuclease of the RNAse H fold, HicB family</fullName>
    </submittedName>
</protein>
<dbReference type="AlphaFoldDB" id="A0A1M6MK75"/>
<dbReference type="Proteomes" id="UP000184301">
    <property type="component" value="Unassembled WGS sequence"/>
</dbReference>
<evidence type="ECO:0000313" key="2">
    <source>
        <dbReference type="EMBL" id="SHJ83868.1"/>
    </source>
</evidence>